<dbReference type="EMBL" id="BSPB01000002">
    <property type="protein sequence ID" value="GLS13031.1"/>
    <property type="molecule type" value="Genomic_DNA"/>
</dbReference>
<dbReference type="Proteomes" id="UP001156903">
    <property type="component" value="Unassembled WGS sequence"/>
</dbReference>
<organism evidence="2 3">
    <name type="scientific">Hydrogenophaga electricum</name>
    <dbReference type="NCBI Taxonomy" id="1230953"/>
    <lineage>
        <taxon>Bacteria</taxon>
        <taxon>Pseudomonadati</taxon>
        <taxon>Pseudomonadota</taxon>
        <taxon>Betaproteobacteria</taxon>
        <taxon>Burkholderiales</taxon>
        <taxon>Comamonadaceae</taxon>
        <taxon>Hydrogenophaga</taxon>
    </lineage>
</organism>
<proteinExistence type="predicted"/>
<evidence type="ECO:0000313" key="2">
    <source>
        <dbReference type="EMBL" id="GLS13031.1"/>
    </source>
</evidence>
<feature type="signal peptide" evidence="1">
    <location>
        <begin position="1"/>
        <end position="20"/>
    </location>
</feature>
<protein>
    <recommendedName>
        <fullName evidence="4">DUF4124 domain-containing protein</fullName>
    </recommendedName>
</protein>
<reference evidence="3" key="1">
    <citation type="journal article" date="2019" name="Int. J. Syst. Evol. Microbiol.">
        <title>The Global Catalogue of Microorganisms (GCM) 10K type strain sequencing project: providing services to taxonomists for standard genome sequencing and annotation.</title>
        <authorList>
            <consortium name="The Broad Institute Genomics Platform"/>
            <consortium name="The Broad Institute Genome Sequencing Center for Infectious Disease"/>
            <person name="Wu L."/>
            <person name="Ma J."/>
        </authorList>
    </citation>
    <scope>NUCLEOTIDE SEQUENCE [LARGE SCALE GENOMIC DNA]</scope>
    <source>
        <strain evidence="3">NBRC 109341</strain>
    </source>
</reference>
<dbReference type="RefSeq" id="WP_284306490.1">
    <property type="nucleotide sequence ID" value="NZ_BSPB01000002.1"/>
</dbReference>
<keyword evidence="1" id="KW-0732">Signal</keyword>
<accession>A0ABQ6BY09</accession>
<evidence type="ECO:0008006" key="4">
    <source>
        <dbReference type="Google" id="ProtNLM"/>
    </source>
</evidence>
<comment type="caution">
    <text evidence="2">The sequence shown here is derived from an EMBL/GenBank/DDBJ whole genome shotgun (WGS) entry which is preliminary data.</text>
</comment>
<name>A0ABQ6BY09_9BURK</name>
<evidence type="ECO:0000256" key="1">
    <source>
        <dbReference type="SAM" id="SignalP"/>
    </source>
</evidence>
<gene>
    <name evidence="2" type="ORF">GCM10007935_04590</name>
</gene>
<keyword evidence="3" id="KW-1185">Reference proteome</keyword>
<evidence type="ECO:0000313" key="3">
    <source>
        <dbReference type="Proteomes" id="UP001156903"/>
    </source>
</evidence>
<feature type="chain" id="PRO_5047442435" description="DUF4124 domain-containing protein" evidence="1">
    <location>
        <begin position="21"/>
        <end position="169"/>
    </location>
</feature>
<sequence length="169" mass="18874">MNLRCLLIVTVGLASGYANAQVYRCPDAQTGQVAYSDQPCSHGTQILKERALEQQQMDAERAAVAQERFQLQQERRAMQERPQVIVVPPSPGVPTSEAKPINRYECDKAERELALASSIRTLSEYDKRMRVNAAIGRSNVACGTDLPLMQEPPKIINVQRNHTTVIIKK</sequence>